<evidence type="ECO:0000256" key="1">
    <source>
        <dbReference type="SAM" id="Phobius"/>
    </source>
</evidence>
<accession>A0A8H7RQB4</accession>
<keyword evidence="1" id="KW-0812">Transmembrane</keyword>
<feature type="transmembrane region" description="Helical" evidence="1">
    <location>
        <begin position="21"/>
        <end position="43"/>
    </location>
</feature>
<evidence type="ECO:0000313" key="2">
    <source>
        <dbReference type="EMBL" id="KAG2213838.1"/>
    </source>
</evidence>
<comment type="caution">
    <text evidence="2">The sequence shown here is derived from an EMBL/GenBank/DDBJ whole genome shotgun (WGS) entry which is preliminary data.</text>
</comment>
<proteinExistence type="predicted"/>
<reference evidence="2" key="1">
    <citation type="submission" date="2020-12" db="EMBL/GenBank/DDBJ databases">
        <title>Metabolic potential, ecology and presence of endohyphal bacteria is reflected in genomic diversity of Mucoromycotina.</title>
        <authorList>
            <person name="Muszewska A."/>
            <person name="Okrasinska A."/>
            <person name="Steczkiewicz K."/>
            <person name="Drgas O."/>
            <person name="Orlowska M."/>
            <person name="Perlinska-Lenart U."/>
            <person name="Aleksandrzak-Piekarczyk T."/>
            <person name="Szatraj K."/>
            <person name="Zielenkiewicz U."/>
            <person name="Pilsyk S."/>
            <person name="Malc E."/>
            <person name="Mieczkowski P."/>
            <person name="Kruszewska J.S."/>
            <person name="Biernat P."/>
            <person name="Pawlowska J."/>
        </authorList>
    </citation>
    <scope>NUCLEOTIDE SEQUENCE</scope>
    <source>
        <strain evidence="2">WA0000017839</strain>
    </source>
</reference>
<gene>
    <name evidence="2" type="ORF">INT47_001107</name>
</gene>
<name>A0A8H7RQB4_9FUNG</name>
<dbReference type="EMBL" id="JAEPRD010000002">
    <property type="protein sequence ID" value="KAG2213838.1"/>
    <property type="molecule type" value="Genomic_DNA"/>
</dbReference>
<dbReference type="Proteomes" id="UP000603453">
    <property type="component" value="Unassembled WGS sequence"/>
</dbReference>
<keyword evidence="3" id="KW-1185">Reference proteome</keyword>
<sequence length="105" mass="10939">MVSLIHCDTGHACDFAVDDDVVAVAVAAAAAAVVVVVVVVVVVEDADADADADAVVVEVFLNFGFDKLGIVGWYMGYDDILLGGVEGVEVGLSRLKFRTGEVLLR</sequence>
<dbReference type="AlphaFoldDB" id="A0A8H7RQB4"/>
<organism evidence="2 3">
    <name type="scientific">Mucor saturninus</name>
    <dbReference type="NCBI Taxonomy" id="64648"/>
    <lineage>
        <taxon>Eukaryota</taxon>
        <taxon>Fungi</taxon>
        <taxon>Fungi incertae sedis</taxon>
        <taxon>Mucoromycota</taxon>
        <taxon>Mucoromycotina</taxon>
        <taxon>Mucoromycetes</taxon>
        <taxon>Mucorales</taxon>
        <taxon>Mucorineae</taxon>
        <taxon>Mucoraceae</taxon>
        <taxon>Mucor</taxon>
    </lineage>
</organism>
<evidence type="ECO:0000313" key="3">
    <source>
        <dbReference type="Proteomes" id="UP000603453"/>
    </source>
</evidence>
<protein>
    <submittedName>
        <fullName evidence="2">Uncharacterized protein</fullName>
    </submittedName>
</protein>
<keyword evidence="1" id="KW-0472">Membrane</keyword>
<keyword evidence="1" id="KW-1133">Transmembrane helix</keyword>